<evidence type="ECO:0000313" key="3">
    <source>
        <dbReference type="Proteomes" id="UP001500751"/>
    </source>
</evidence>
<sequence length="156" mass="16320">MEFAGAAQAEPGASRPLTFVLCTLPSDSHMWNLVAMQLLIEEMGHTVRNLGACSPVALVLQECRAEPPDCVVVSTVNGLGGIDAARLITALRAEPELAGLPVVIGGSLGVHGEADADPSAELRDLGYDGVFPVGASAERALTRFRAFVAARAERVR</sequence>
<dbReference type="SUPFAM" id="SSF52242">
    <property type="entry name" value="Cobalamin (vitamin B12)-binding domain"/>
    <property type="match status" value="1"/>
</dbReference>
<accession>A0ABP5F774</accession>
<dbReference type="PROSITE" id="PS51332">
    <property type="entry name" value="B12_BINDING"/>
    <property type="match status" value="1"/>
</dbReference>
<comment type="caution">
    <text evidence="2">The sequence shown here is derived from an EMBL/GenBank/DDBJ whole genome shotgun (WGS) entry which is preliminary data.</text>
</comment>
<protein>
    <recommendedName>
        <fullName evidence="1">B12-binding domain-containing protein</fullName>
    </recommendedName>
</protein>
<dbReference type="RefSeq" id="WP_344664559.1">
    <property type="nucleotide sequence ID" value="NZ_BAAAQN010000005.1"/>
</dbReference>
<feature type="domain" description="B12-binding" evidence="1">
    <location>
        <begin position="16"/>
        <end position="156"/>
    </location>
</feature>
<keyword evidence="3" id="KW-1185">Reference proteome</keyword>
<dbReference type="InterPro" id="IPR036724">
    <property type="entry name" value="Cobalamin-bd_sf"/>
</dbReference>
<dbReference type="Gene3D" id="3.40.50.280">
    <property type="entry name" value="Cobalamin-binding domain"/>
    <property type="match status" value="1"/>
</dbReference>
<gene>
    <name evidence="2" type="ORF">GCM10009839_12840</name>
</gene>
<dbReference type="EMBL" id="BAAAQN010000005">
    <property type="protein sequence ID" value="GAA2018171.1"/>
    <property type="molecule type" value="Genomic_DNA"/>
</dbReference>
<evidence type="ECO:0000313" key="2">
    <source>
        <dbReference type="EMBL" id="GAA2018171.1"/>
    </source>
</evidence>
<evidence type="ECO:0000259" key="1">
    <source>
        <dbReference type="PROSITE" id="PS51332"/>
    </source>
</evidence>
<reference evidence="3" key="1">
    <citation type="journal article" date="2019" name="Int. J. Syst. Evol. Microbiol.">
        <title>The Global Catalogue of Microorganisms (GCM) 10K type strain sequencing project: providing services to taxonomists for standard genome sequencing and annotation.</title>
        <authorList>
            <consortium name="The Broad Institute Genomics Platform"/>
            <consortium name="The Broad Institute Genome Sequencing Center for Infectious Disease"/>
            <person name="Wu L."/>
            <person name="Ma J."/>
        </authorList>
    </citation>
    <scope>NUCLEOTIDE SEQUENCE [LARGE SCALE GENOMIC DNA]</scope>
    <source>
        <strain evidence="3">JCM 16014</strain>
    </source>
</reference>
<organism evidence="2 3">
    <name type="scientific">Catenulispora yoronensis</name>
    <dbReference type="NCBI Taxonomy" id="450799"/>
    <lineage>
        <taxon>Bacteria</taxon>
        <taxon>Bacillati</taxon>
        <taxon>Actinomycetota</taxon>
        <taxon>Actinomycetes</taxon>
        <taxon>Catenulisporales</taxon>
        <taxon>Catenulisporaceae</taxon>
        <taxon>Catenulispora</taxon>
    </lineage>
</organism>
<dbReference type="Proteomes" id="UP001500751">
    <property type="component" value="Unassembled WGS sequence"/>
</dbReference>
<dbReference type="Pfam" id="PF02310">
    <property type="entry name" value="B12-binding"/>
    <property type="match status" value="1"/>
</dbReference>
<name>A0ABP5F774_9ACTN</name>
<proteinExistence type="predicted"/>
<dbReference type="InterPro" id="IPR006158">
    <property type="entry name" value="Cobalamin-bd"/>
</dbReference>